<sequence length="115" mass="12567">MRALSRAKPRVNQTAFPIFAFVGALGGMGLKIKDLSEALGLAFDLGPVLARSRLSFAAPLLVDRVYAVDADIDMLVNKPSRTYGTADHLHLAIRLSTEKLHSTARLHIIFPGRQE</sequence>
<dbReference type="Proteomes" id="UP001148313">
    <property type="component" value="Unassembled WGS sequence"/>
</dbReference>
<organism evidence="1 2">
    <name type="scientific">Hoeflea poritis</name>
    <dbReference type="NCBI Taxonomy" id="2993659"/>
    <lineage>
        <taxon>Bacteria</taxon>
        <taxon>Pseudomonadati</taxon>
        <taxon>Pseudomonadota</taxon>
        <taxon>Alphaproteobacteria</taxon>
        <taxon>Hyphomicrobiales</taxon>
        <taxon>Rhizobiaceae</taxon>
        <taxon>Hoeflea</taxon>
    </lineage>
</organism>
<evidence type="ECO:0000313" key="2">
    <source>
        <dbReference type="Proteomes" id="UP001148313"/>
    </source>
</evidence>
<proteinExistence type="predicted"/>
<name>A0ABT4VK40_9HYPH</name>
<comment type="caution">
    <text evidence="1">The sequence shown here is derived from an EMBL/GenBank/DDBJ whole genome shotgun (WGS) entry which is preliminary data.</text>
</comment>
<keyword evidence="2" id="KW-1185">Reference proteome</keyword>
<gene>
    <name evidence="1" type="ORF">OOZ53_06970</name>
</gene>
<evidence type="ECO:0000313" key="1">
    <source>
        <dbReference type="EMBL" id="MDA4845086.1"/>
    </source>
</evidence>
<accession>A0ABT4VK40</accession>
<protein>
    <submittedName>
        <fullName evidence="1">Uncharacterized protein</fullName>
    </submittedName>
</protein>
<dbReference type="EMBL" id="JAPJZH010000003">
    <property type="protein sequence ID" value="MDA4845086.1"/>
    <property type="molecule type" value="Genomic_DNA"/>
</dbReference>
<dbReference type="RefSeq" id="WP_271088643.1">
    <property type="nucleotide sequence ID" value="NZ_JAPJZH010000003.1"/>
</dbReference>
<reference evidence="1" key="1">
    <citation type="submission" date="2022-11" db="EMBL/GenBank/DDBJ databases">
        <title>Hoeflea poritis sp. nov., isolated from scleractinian coral Porites lutea.</title>
        <authorList>
            <person name="Zhang G."/>
            <person name="Wei Q."/>
            <person name="Cai L."/>
        </authorList>
    </citation>
    <scope>NUCLEOTIDE SEQUENCE</scope>
    <source>
        <strain evidence="1">E7-10</strain>
    </source>
</reference>